<protein>
    <submittedName>
        <fullName evidence="1">Uncharacterized protein</fullName>
    </submittedName>
</protein>
<reference evidence="1 2" key="2">
    <citation type="submission" date="2020-01" db="EMBL/GenBank/DDBJ databases">
        <title>Microvirga sp. nov., an arsenate reduction bacterium isolated from Tibet hotspring sediments.</title>
        <authorList>
            <person name="Xian W.-D."/>
            <person name="Li W.-J."/>
        </authorList>
    </citation>
    <scope>NUCLEOTIDE SEQUENCE [LARGE SCALE GENOMIC DNA]</scope>
    <source>
        <strain evidence="1 2">KCTC 23863</strain>
    </source>
</reference>
<keyword evidence="2" id="KW-1185">Reference proteome</keyword>
<dbReference type="EMBL" id="WURB01000029">
    <property type="protein sequence ID" value="MXQ14262.1"/>
    <property type="molecule type" value="Genomic_DNA"/>
</dbReference>
<accession>A0A7X3MW04</accession>
<sequence>MTYRIAWQLTSYSGRLLDSGDIGEVYSDYRLAAAALRELLRPYPEVVQGEHAMSWKARRSRDADLELWVRIIDLGAEDHTGAESMLIVRQAQTSPGIERGGL</sequence>
<dbReference type="AlphaFoldDB" id="A0A7X3MW04"/>
<gene>
    <name evidence="1" type="ORF">GR328_22965</name>
</gene>
<proteinExistence type="predicted"/>
<evidence type="ECO:0000313" key="2">
    <source>
        <dbReference type="Proteomes" id="UP000436483"/>
    </source>
</evidence>
<organism evidence="1 2">
    <name type="scientific">Microvirga makkahensis</name>
    <dbReference type="NCBI Taxonomy" id="1128670"/>
    <lineage>
        <taxon>Bacteria</taxon>
        <taxon>Pseudomonadati</taxon>
        <taxon>Pseudomonadota</taxon>
        <taxon>Alphaproteobacteria</taxon>
        <taxon>Hyphomicrobiales</taxon>
        <taxon>Methylobacteriaceae</taxon>
        <taxon>Microvirga</taxon>
    </lineage>
</organism>
<dbReference type="OrthoDB" id="8019892at2"/>
<dbReference type="RefSeq" id="WP_160887991.1">
    <property type="nucleotide sequence ID" value="NZ_WURB01000029.1"/>
</dbReference>
<reference evidence="1 2" key="1">
    <citation type="submission" date="2019-12" db="EMBL/GenBank/DDBJ databases">
        <authorList>
            <person name="Yuan C.-G."/>
        </authorList>
    </citation>
    <scope>NUCLEOTIDE SEQUENCE [LARGE SCALE GENOMIC DNA]</scope>
    <source>
        <strain evidence="1 2">KCTC 23863</strain>
    </source>
</reference>
<evidence type="ECO:0000313" key="1">
    <source>
        <dbReference type="EMBL" id="MXQ14262.1"/>
    </source>
</evidence>
<dbReference type="Proteomes" id="UP000436483">
    <property type="component" value="Unassembled WGS sequence"/>
</dbReference>
<name>A0A7X3MW04_9HYPH</name>
<comment type="caution">
    <text evidence="1">The sequence shown here is derived from an EMBL/GenBank/DDBJ whole genome shotgun (WGS) entry which is preliminary data.</text>
</comment>